<keyword evidence="2" id="KW-1185">Reference proteome</keyword>
<dbReference type="RefSeq" id="WP_207862498.1">
    <property type="nucleotide sequence ID" value="NZ_JAFREP010000038.1"/>
</dbReference>
<sequence length="185" mass="20776">MDGALKQGLLDFHAAFKKGGFAAVDYTQKRIGATLRDALPEFLGEQGPSIPFHEPWCAFEANAFLLAELYRDGDEAERAELRAFLQEHPPMRVGLMHVVEWSLPMMHRGVFPRERIQALYDFFAIMDEPMNFRRFTGTLSALWDVCDSRGLDPKSYQLAAAAIARPAYAPVLEAFTPVNLGTWPG</sequence>
<name>A0A8J7QK96_9BACT</name>
<evidence type="ECO:0000313" key="1">
    <source>
        <dbReference type="EMBL" id="MBO1322526.1"/>
    </source>
</evidence>
<comment type="caution">
    <text evidence="1">The sequence shown here is derived from an EMBL/GenBank/DDBJ whole genome shotgun (WGS) entry which is preliminary data.</text>
</comment>
<organism evidence="1 2">
    <name type="scientific">Acanthopleuribacter pedis</name>
    <dbReference type="NCBI Taxonomy" id="442870"/>
    <lineage>
        <taxon>Bacteria</taxon>
        <taxon>Pseudomonadati</taxon>
        <taxon>Acidobacteriota</taxon>
        <taxon>Holophagae</taxon>
        <taxon>Acanthopleuribacterales</taxon>
        <taxon>Acanthopleuribacteraceae</taxon>
        <taxon>Acanthopleuribacter</taxon>
    </lineage>
</organism>
<accession>A0A8J7QK96</accession>
<dbReference type="EMBL" id="JAFREP010000038">
    <property type="protein sequence ID" value="MBO1322526.1"/>
    <property type="molecule type" value="Genomic_DNA"/>
</dbReference>
<evidence type="ECO:0000313" key="2">
    <source>
        <dbReference type="Proteomes" id="UP000664417"/>
    </source>
</evidence>
<gene>
    <name evidence="1" type="ORF">J3U88_28895</name>
</gene>
<protein>
    <submittedName>
        <fullName evidence="1">Uncharacterized protein</fullName>
    </submittedName>
</protein>
<reference evidence="1" key="1">
    <citation type="submission" date="2021-03" db="EMBL/GenBank/DDBJ databases">
        <authorList>
            <person name="Wang G."/>
        </authorList>
    </citation>
    <scope>NUCLEOTIDE SEQUENCE</scope>
    <source>
        <strain evidence="1">KCTC 12899</strain>
    </source>
</reference>
<proteinExistence type="predicted"/>
<dbReference type="Proteomes" id="UP000664417">
    <property type="component" value="Unassembled WGS sequence"/>
</dbReference>
<dbReference type="AlphaFoldDB" id="A0A8J7QK96"/>